<organism evidence="6 7">
    <name type="scientific">Heracleum sosnowskyi</name>
    <dbReference type="NCBI Taxonomy" id="360622"/>
    <lineage>
        <taxon>Eukaryota</taxon>
        <taxon>Viridiplantae</taxon>
        <taxon>Streptophyta</taxon>
        <taxon>Embryophyta</taxon>
        <taxon>Tracheophyta</taxon>
        <taxon>Spermatophyta</taxon>
        <taxon>Magnoliopsida</taxon>
        <taxon>eudicotyledons</taxon>
        <taxon>Gunneridae</taxon>
        <taxon>Pentapetalae</taxon>
        <taxon>asterids</taxon>
        <taxon>campanulids</taxon>
        <taxon>Apiales</taxon>
        <taxon>Apiaceae</taxon>
        <taxon>Apioideae</taxon>
        <taxon>apioid superclade</taxon>
        <taxon>Tordylieae</taxon>
        <taxon>Tordyliinae</taxon>
        <taxon>Heracleum</taxon>
    </lineage>
</organism>
<name>A0AAD8N8E1_9APIA</name>
<feature type="compositionally biased region" description="Polar residues" evidence="5">
    <location>
        <begin position="366"/>
        <end position="386"/>
    </location>
</feature>
<feature type="region of interest" description="Disordered" evidence="5">
    <location>
        <begin position="325"/>
        <end position="447"/>
    </location>
</feature>
<dbReference type="GO" id="GO:0006364">
    <property type="term" value="P:rRNA processing"/>
    <property type="evidence" value="ECO:0007669"/>
    <property type="project" value="UniProtKB-KW"/>
</dbReference>
<keyword evidence="4" id="KW-0539">Nucleus</keyword>
<reference evidence="6" key="1">
    <citation type="submission" date="2023-02" db="EMBL/GenBank/DDBJ databases">
        <title>Genome of toxic invasive species Heracleum sosnowskyi carries increased number of genes despite the absence of recent whole-genome duplications.</title>
        <authorList>
            <person name="Schelkunov M."/>
            <person name="Shtratnikova V."/>
            <person name="Makarenko M."/>
            <person name="Klepikova A."/>
            <person name="Omelchenko D."/>
            <person name="Novikova G."/>
            <person name="Obukhova E."/>
            <person name="Bogdanov V."/>
            <person name="Penin A."/>
            <person name="Logacheva M."/>
        </authorList>
    </citation>
    <scope>NUCLEOTIDE SEQUENCE</scope>
    <source>
        <strain evidence="6">Hsosn_3</strain>
        <tissue evidence="6">Leaf</tissue>
    </source>
</reference>
<dbReference type="GO" id="GO:0030688">
    <property type="term" value="C:preribosome, small subunit precursor"/>
    <property type="evidence" value="ECO:0007669"/>
    <property type="project" value="InterPro"/>
</dbReference>
<evidence type="ECO:0000256" key="1">
    <source>
        <dbReference type="ARBA" id="ARBA00004123"/>
    </source>
</evidence>
<dbReference type="PANTHER" id="PTHR13026:SF0">
    <property type="entry name" value="RIBOSOMAL RNA PROCESSING 1B"/>
    <property type="match status" value="1"/>
</dbReference>
<evidence type="ECO:0000256" key="3">
    <source>
        <dbReference type="ARBA" id="ARBA00022552"/>
    </source>
</evidence>
<evidence type="ECO:0000256" key="5">
    <source>
        <dbReference type="SAM" id="MobiDB-lite"/>
    </source>
</evidence>
<dbReference type="EMBL" id="JAUIZM010000002">
    <property type="protein sequence ID" value="KAK1399797.1"/>
    <property type="molecule type" value="Genomic_DNA"/>
</dbReference>
<evidence type="ECO:0000313" key="7">
    <source>
        <dbReference type="Proteomes" id="UP001237642"/>
    </source>
</evidence>
<evidence type="ECO:0000256" key="2">
    <source>
        <dbReference type="ARBA" id="ARBA00006374"/>
    </source>
</evidence>
<keyword evidence="3" id="KW-0698">rRNA processing</keyword>
<dbReference type="PANTHER" id="PTHR13026">
    <property type="entry name" value="NNP-1 PROTEIN NOVEL NUCLEAR PROTEIN 1 NOP52"/>
    <property type="match status" value="1"/>
</dbReference>
<feature type="compositionally biased region" description="Basic and acidic residues" evidence="5">
    <location>
        <begin position="516"/>
        <end position="530"/>
    </location>
</feature>
<reference evidence="6" key="2">
    <citation type="submission" date="2023-05" db="EMBL/GenBank/DDBJ databases">
        <authorList>
            <person name="Schelkunov M.I."/>
        </authorList>
    </citation>
    <scope>NUCLEOTIDE SEQUENCE</scope>
    <source>
        <strain evidence="6">Hsosn_3</strain>
        <tissue evidence="6">Leaf</tissue>
    </source>
</reference>
<evidence type="ECO:0000256" key="4">
    <source>
        <dbReference type="ARBA" id="ARBA00023242"/>
    </source>
</evidence>
<comment type="caution">
    <text evidence="6">The sequence shown here is derived from an EMBL/GenBank/DDBJ whole genome shotgun (WGS) entry which is preliminary data.</text>
</comment>
<gene>
    <name evidence="6" type="ORF">POM88_009660</name>
</gene>
<proteinExistence type="inferred from homology"/>
<dbReference type="InterPro" id="IPR010301">
    <property type="entry name" value="RRP1"/>
</dbReference>
<feature type="region of interest" description="Disordered" evidence="5">
    <location>
        <begin position="473"/>
        <end position="614"/>
    </location>
</feature>
<feature type="compositionally biased region" description="Basic residues" evidence="5">
    <location>
        <begin position="494"/>
        <end position="510"/>
    </location>
</feature>
<comment type="subcellular location">
    <subcellularLocation>
        <location evidence="1">Nucleus</location>
    </subcellularLocation>
</comment>
<feature type="compositionally biased region" description="Basic residues" evidence="5">
    <location>
        <begin position="586"/>
        <end position="597"/>
    </location>
</feature>
<comment type="similarity">
    <text evidence="2">Belongs to the RRP1 family.</text>
</comment>
<accession>A0AAD8N8E1</accession>
<dbReference type="Proteomes" id="UP001237642">
    <property type="component" value="Unassembled WGS sequence"/>
</dbReference>
<keyword evidence="7" id="KW-1185">Reference proteome</keyword>
<evidence type="ECO:0000313" key="6">
    <source>
        <dbReference type="EMBL" id="KAK1399797.1"/>
    </source>
</evidence>
<dbReference type="AlphaFoldDB" id="A0AAD8N8E1"/>
<dbReference type="GO" id="GO:0005634">
    <property type="term" value="C:nucleus"/>
    <property type="evidence" value="ECO:0007669"/>
    <property type="project" value="UniProtKB-SubCell"/>
</dbReference>
<protein>
    <submittedName>
        <fullName evidence="6">Ribosomal RNA processing protein 1-like</fullName>
    </submittedName>
</protein>
<dbReference type="Pfam" id="PF05997">
    <property type="entry name" value="Nop52"/>
    <property type="match status" value="1"/>
</dbReference>
<sequence>MDSTQLTSSPPTQTLIKQLASCNKSTRDKALKLLKLYLQSQQQVSQDELKKIWKGLFFTVWHADKAQVQSDLINSLSCLVYKLPLLLSVEYLSVFFITMRREWTGIDGHRLDKFYLLIRRFVNACFVVMKRNNWDLGVVRRFVEVLENRVFFAEDGKGNGVNYHVASVFLDEFKGFVPVRKEVSWVLFGVLFEVMGKCSDKVLIGKIRSNVFEVLVEKGRELLERKKVGEEVEDETVRVGSLALSMGFAEKFFELGSSAECVQVNRKVLFGYHEEFLKLEKDFEVSGVEISVADGGIEDDEVVPDLIPIGSVENGVKMSGEMVNGASVSKGSKKKKKVKEVDGSGKKKKKVVLSEKEDEDMVIANGSDSVNETASDGINGTNTELIPNSGEMENGTSVSKSSKKKKKVKKDSDGSSKKKKKNVVSSENKDDDMVIANGLDSVNEPANNENLIDFNESVVSNLRMQFEKVATEVGLDKDGSSSLDSPEVPIALISKKRKRARSADGKKKKKPDFTSLEEKDAGAETSEKSAKKVRFSIKNNIVWKPHSPMPPQEMRLPPSVTPRGSALKKGLSPGPIREMPPATKKPVLKKKGVRGNKRVAPAVRRLRKMQGLIA</sequence>